<reference evidence="2 3" key="1">
    <citation type="submission" date="2019-06" db="EMBL/GenBank/DDBJ databases">
        <title>Draft genomes of female and male turbot (Scophthalmus maximus).</title>
        <authorList>
            <person name="Xu H."/>
            <person name="Xu X.-W."/>
            <person name="Shao C."/>
            <person name="Chen S."/>
        </authorList>
    </citation>
    <scope>NUCLEOTIDE SEQUENCE [LARGE SCALE GENOMIC DNA]</scope>
    <source>
        <strain evidence="2">Ysfricsl-2016a</strain>
        <tissue evidence="2">Blood</tissue>
    </source>
</reference>
<proteinExistence type="predicted"/>
<dbReference type="Proteomes" id="UP000438429">
    <property type="component" value="Unassembled WGS sequence"/>
</dbReference>
<protein>
    <submittedName>
        <fullName evidence="2">Uncharacterized protein</fullName>
    </submittedName>
</protein>
<gene>
    <name evidence="2" type="ORF">F2P81_004868</name>
</gene>
<comment type="caution">
    <text evidence="2">The sequence shown here is derived from an EMBL/GenBank/DDBJ whole genome shotgun (WGS) entry which is preliminary data.</text>
</comment>
<evidence type="ECO:0000313" key="2">
    <source>
        <dbReference type="EMBL" id="KAF0043531.1"/>
    </source>
</evidence>
<name>A0A6A4TL06_SCOMX</name>
<evidence type="ECO:0000256" key="1">
    <source>
        <dbReference type="SAM" id="SignalP"/>
    </source>
</evidence>
<feature type="chain" id="PRO_5025388265" evidence="1">
    <location>
        <begin position="18"/>
        <end position="174"/>
    </location>
</feature>
<evidence type="ECO:0000313" key="3">
    <source>
        <dbReference type="Proteomes" id="UP000438429"/>
    </source>
</evidence>
<dbReference type="EMBL" id="VEVO01000004">
    <property type="protein sequence ID" value="KAF0043531.1"/>
    <property type="molecule type" value="Genomic_DNA"/>
</dbReference>
<feature type="signal peptide" evidence="1">
    <location>
        <begin position="1"/>
        <end position="17"/>
    </location>
</feature>
<organism evidence="2 3">
    <name type="scientific">Scophthalmus maximus</name>
    <name type="common">Turbot</name>
    <name type="synonym">Psetta maxima</name>
    <dbReference type="NCBI Taxonomy" id="52904"/>
    <lineage>
        <taxon>Eukaryota</taxon>
        <taxon>Metazoa</taxon>
        <taxon>Chordata</taxon>
        <taxon>Craniata</taxon>
        <taxon>Vertebrata</taxon>
        <taxon>Euteleostomi</taxon>
        <taxon>Actinopterygii</taxon>
        <taxon>Neopterygii</taxon>
        <taxon>Teleostei</taxon>
        <taxon>Neoteleostei</taxon>
        <taxon>Acanthomorphata</taxon>
        <taxon>Carangaria</taxon>
        <taxon>Pleuronectiformes</taxon>
        <taxon>Pleuronectoidei</taxon>
        <taxon>Scophthalmidae</taxon>
        <taxon>Scophthalmus</taxon>
    </lineage>
</organism>
<keyword evidence="1" id="KW-0732">Signal</keyword>
<sequence>MYPLLLMVISIPSANWAQFSAEGTAVLEIDLLKVQQASQPAASASKPITQLVAQPLYKKWNLIYLTCPRPNRSSCVRSLNGKRKSFLHSARLHHARKTVRYLTLPAAVCATGNYCGCILDFDEIKEYEFSAAGYQRNEEEYLHLHDIMSSDVYREISRCLGVWTFYIYMEFGFS</sequence>
<dbReference type="AlphaFoldDB" id="A0A6A4TL06"/>
<accession>A0A6A4TL06</accession>